<dbReference type="RefSeq" id="WP_262165532.1">
    <property type="nucleotide sequence ID" value="NZ_CP104964.1"/>
</dbReference>
<keyword evidence="2" id="KW-0479">Metal-binding</keyword>
<evidence type="ECO:0000256" key="1">
    <source>
        <dbReference type="ARBA" id="ARBA00009759"/>
    </source>
</evidence>
<dbReference type="PRINTS" id="PR00377">
    <property type="entry name" value="IMPHPHTASES"/>
</dbReference>
<keyword evidence="3" id="KW-0378">Hydrolase</keyword>
<organism evidence="5 6">
    <name type="scientific">Devosia neptuniae</name>
    <dbReference type="NCBI Taxonomy" id="191302"/>
    <lineage>
        <taxon>Bacteria</taxon>
        <taxon>Pseudomonadati</taxon>
        <taxon>Pseudomonadota</taxon>
        <taxon>Alphaproteobacteria</taxon>
        <taxon>Hyphomicrobiales</taxon>
        <taxon>Devosiaceae</taxon>
        <taxon>Devosia</taxon>
    </lineage>
</organism>
<dbReference type="Pfam" id="PF00459">
    <property type="entry name" value="Inositol_P"/>
    <property type="match status" value="1"/>
</dbReference>
<keyword evidence="4" id="KW-0460">Magnesium</keyword>
<dbReference type="PROSITE" id="PS00629">
    <property type="entry name" value="IMP_1"/>
    <property type="match status" value="1"/>
</dbReference>
<protein>
    <submittedName>
        <fullName evidence="5">Inositol monophosphatase</fullName>
    </submittedName>
</protein>
<evidence type="ECO:0000256" key="4">
    <source>
        <dbReference type="ARBA" id="ARBA00022842"/>
    </source>
</evidence>
<gene>
    <name evidence="5" type="ORF">N8A98_00095</name>
</gene>
<dbReference type="InterPro" id="IPR000760">
    <property type="entry name" value="Inositol_monophosphatase-like"/>
</dbReference>
<evidence type="ECO:0000256" key="2">
    <source>
        <dbReference type="ARBA" id="ARBA00022723"/>
    </source>
</evidence>
<geneLocation type="plasmid" evidence="5 6">
    <name>p_unnamed1</name>
</geneLocation>
<accession>A0ABY6CAE6</accession>
<name>A0ABY6CAE6_9HYPH</name>
<keyword evidence="5" id="KW-0614">Plasmid</keyword>
<dbReference type="Proteomes" id="UP001061862">
    <property type="component" value="Plasmid p_unnamed1"/>
</dbReference>
<dbReference type="PANTHER" id="PTHR20854:SF4">
    <property type="entry name" value="INOSITOL-1-MONOPHOSPHATASE-RELATED"/>
    <property type="match status" value="1"/>
</dbReference>
<proteinExistence type="inferred from homology"/>
<keyword evidence="6" id="KW-1185">Reference proteome</keyword>
<evidence type="ECO:0000313" key="5">
    <source>
        <dbReference type="EMBL" id="UXN67961.1"/>
    </source>
</evidence>
<dbReference type="InterPro" id="IPR020583">
    <property type="entry name" value="Inositol_monoP_metal-BS"/>
</dbReference>
<dbReference type="Gene3D" id="3.40.190.80">
    <property type="match status" value="1"/>
</dbReference>
<dbReference type="PANTHER" id="PTHR20854">
    <property type="entry name" value="INOSITOL MONOPHOSPHATASE"/>
    <property type="match status" value="1"/>
</dbReference>
<dbReference type="Gene3D" id="3.30.540.10">
    <property type="entry name" value="Fructose-1,6-Bisphosphatase, subunit A, domain 1"/>
    <property type="match status" value="1"/>
</dbReference>
<dbReference type="EMBL" id="CP104964">
    <property type="protein sequence ID" value="UXN67961.1"/>
    <property type="molecule type" value="Genomic_DNA"/>
</dbReference>
<dbReference type="SUPFAM" id="SSF56655">
    <property type="entry name" value="Carbohydrate phosphatase"/>
    <property type="match status" value="1"/>
</dbReference>
<evidence type="ECO:0000313" key="6">
    <source>
        <dbReference type="Proteomes" id="UP001061862"/>
    </source>
</evidence>
<reference evidence="5 6" key="1">
    <citation type="submission" date="2022-09" db="EMBL/GenBank/DDBJ databases">
        <title>Interaction between co-microsymbionts with complementary sets of symbiotic genes in legume-rhizobium systems.</title>
        <authorList>
            <person name="Safronova V."/>
            <person name="Sazanova A."/>
            <person name="Afonin A."/>
            <person name="Chirak E."/>
        </authorList>
    </citation>
    <scope>NUCLEOTIDE SEQUENCE [LARGE SCALE GENOMIC DNA]</scope>
    <source>
        <strain evidence="5 6">A18/4-1</strain>
        <plasmid evidence="5 6">p_unnamed1</plasmid>
    </source>
</reference>
<sequence>MKLVADFNGSTLPERATESVIEEIARSAGEIALRYFRSLASIPVEKKGHLDLVTKADREVEEFLIASLRQVFPNDGVYGEEGGNIAGTSGRIWVIDPIDGTFNFVRGGQNWAISIGLYENRRPTFGVIYVPVRDLMLSGGGSVETRLNGKPMRSLPVLDLSQASMGIGLHPSVATQDRLELLRYISDELRIAFRCCGSSTLSLIEVAMGETDGYVALGDSTWDVMAGLPILSNLGVSHTIDWDRTDLGAKLRFACGSEAFLAKVRPLLESVGGNPMSGAASHG</sequence>
<comment type="similarity">
    <text evidence="1">Belongs to the inositol monophosphatase superfamily.</text>
</comment>
<evidence type="ECO:0000256" key="3">
    <source>
        <dbReference type="ARBA" id="ARBA00022801"/>
    </source>
</evidence>